<name>A0A0G0GZ93_9BACT</name>
<dbReference type="PATRIC" id="fig|1618481.3.peg.1071"/>
<proteinExistence type="predicted"/>
<dbReference type="PROSITE" id="PS51747">
    <property type="entry name" value="CYT_DCMP_DEAMINASES_2"/>
    <property type="match status" value="1"/>
</dbReference>
<organism evidence="2 3">
    <name type="scientific">Candidatus Roizmanbacteria bacterium GW2011_GWA2_37_7</name>
    <dbReference type="NCBI Taxonomy" id="1618481"/>
    <lineage>
        <taxon>Bacteria</taxon>
        <taxon>Candidatus Roizmaniibacteriota</taxon>
    </lineage>
</organism>
<reference evidence="2 3" key="1">
    <citation type="journal article" date="2015" name="Nature">
        <title>rRNA introns, odd ribosomes, and small enigmatic genomes across a large radiation of phyla.</title>
        <authorList>
            <person name="Brown C.T."/>
            <person name="Hug L.A."/>
            <person name="Thomas B.C."/>
            <person name="Sharon I."/>
            <person name="Castelle C.J."/>
            <person name="Singh A."/>
            <person name="Wilkins M.J."/>
            <person name="Williams K.H."/>
            <person name="Banfield J.F."/>
        </authorList>
    </citation>
    <scope>NUCLEOTIDE SEQUENCE [LARGE SCALE GENOMIC DNA]</scope>
</reference>
<dbReference type="Proteomes" id="UP000034471">
    <property type="component" value="Unassembled WGS sequence"/>
</dbReference>
<dbReference type="STRING" id="1618481.US54_C0074G0004"/>
<dbReference type="CDD" id="cd01283">
    <property type="entry name" value="cytidine_deaminase"/>
    <property type="match status" value="1"/>
</dbReference>
<evidence type="ECO:0000313" key="3">
    <source>
        <dbReference type="Proteomes" id="UP000034471"/>
    </source>
</evidence>
<feature type="domain" description="CMP/dCMP-type deaminase" evidence="1">
    <location>
        <begin position="25"/>
        <end position="68"/>
    </location>
</feature>
<dbReference type="SUPFAM" id="SSF53927">
    <property type="entry name" value="Cytidine deaminase-like"/>
    <property type="match status" value="1"/>
</dbReference>
<dbReference type="EMBL" id="LBTJ01000074">
    <property type="protein sequence ID" value="KKQ36278.1"/>
    <property type="molecule type" value="Genomic_DNA"/>
</dbReference>
<sequence>MTDKKQIKIEQYSYKIYSSQNDLPEDENNLCSQAREAMKYSYSPYSNFKVGAAVLLADGSIVNLKNNN</sequence>
<dbReference type="Gene3D" id="3.40.140.10">
    <property type="entry name" value="Cytidine Deaminase, domain 2"/>
    <property type="match status" value="1"/>
</dbReference>
<evidence type="ECO:0000259" key="1">
    <source>
        <dbReference type="PROSITE" id="PS51747"/>
    </source>
</evidence>
<dbReference type="InterPro" id="IPR002125">
    <property type="entry name" value="CMP_dCMP_dom"/>
</dbReference>
<accession>A0A0G0GZ93</accession>
<gene>
    <name evidence="2" type="ORF">US54_C0074G0004</name>
</gene>
<dbReference type="InterPro" id="IPR016193">
    <property type="entry name" value="Cytidine_deaminase-like"/>
</dbReference>
<dbReference type="GO" id="GO:0003824">
    <property type="term" value="F:catalytic activity"/>
    <property type="evidence" value="ECO:0007669"/>
    <property type="project" value="InterPro"/>
</dbReference>
<evidence type="ECO:0000313" key="2">
    <source>
        <dbReference type="EMBL" id="KKQ36278.1"/>
    </source>
</evidence>
<comment type="caution">
    <text evidence="2">The sequence shown here is derived from an EMBL/GenBank/DDBJ whole genome shotgun (WGS) entry which is preliminary data.</text>
</comment>
<protein>
    <submittedName>
        <fullName evidence="2">CMP/dCMP deaminase zinc-binding protein</fullName>
    </submittedName>
</protein>
<dbReference type="AlphaFoldDB" id="A0A0G0GZ93"/>